<gene>
    <name evidence="1" type="ORF">ACFFHK_06045</name>
</gene>
<protein>
    <recommendedName>
        <fullName evidence="3">Tetratricopeptide repeat protein</fullName>
    </recommendedName>
</protein>
<accession>A0ABV6H1S9</accession>
<proteinExistence type="predicted"/>
<comment type="caution">
    <text evidence="1">The sequence shown here is derived from an EMBL/GenBank/DDBJ whole genome shotgun (WGS) entry which is preliminary data.</text>
</comment>
<name>A0ABV6H1S9_9PAST</name>
<keyword evidence="2" id="KW-1185">Reference proteome</keyword>
<dbReference type="EMBL" id="JBHLWB010000005">
    <property type="protein sequence ID" value="MFC0309271.1"/>
    <property type="molecule type" value="Genomic_DNA"/>
</dbReference>
<dbReference type="RefSeq" id="WP_382370564.1">
    <property type="nucleotide sequence ID" value="NZ_JBHLWB010000005.1"/>
</dbReference>
<dbReference type="Proteomes" id="UP001589767">
    <property type="component" value="Unassembled WGS sequence"/>
</dbReference>
<evidence type="ECO:0000313" key="2">
    <source>
        <dbReference type="Proteomes" id="UP001589767"/>
    </source>
</evidence>
<sequence>MNMLRIKEMLSSLDNIKKEAVLTEQYNAAIKQDNLTLAADIANYVLDMQLELPLHIDFRVHCFHFLLQYTNEKLKNAADNEQDAETEKYFDSLMDLIWKFKWIIPHMPENAYITLDEIDGMLELMKDYFAHFEFSLAPVYTSTTLQYMVRGEREKAQESFQLWQNEPIDGMNDCPACVVADQVNYYHFIGDYDKVLALSKDILSGKLTCAEVPHITYAAILYSLLETQQLDKAKKLLPQAINVIEKAKMLNELPDLMIIAAQLEETETALTLIDKYSNTILQVGESVHILKMLMALSYYDVQHYDAAQEIALLLDQRNGNQFYQNKVESLGKQVGASQRILQ</sequence>
<reference evidence="1 2" key="1">
    <citation type="submission" date="2024-09" db="EMBL/GenBank/DDBJ databases">
        <authorList>
            <person name="Sun Q."/>
            <person name="Mori K."/>
        </authorList>
    </citation>
    <scope>NUCLEOTIDE SEQUENCE [LARGE SCALE GENOMIC DNA]</scope>
    <source>
        <strain evidence="1 2">CCM 7539</strain>
    </source>
</reference>
<organism evidence="1 2">
    <name type="scientific">Gallibacterium trehalosifermentans</name>
    <dbReference type="NCBI Taxonomy" id="516935"/>
    <lineage>
        <taxon>Bacteria</taxon>
        <taxon>Pseudomonadati</taxon>
        <taxon>Pseudomonadota</taxon>
        <taxon>Gammaproteobacteria</taxon>
        <taxon>Pasteurellales</taxon>
        <taxon>Pasteurellaceae</taxon>
        <taxon>Gallibacterium</taxon>
    </lineage>
</organism>
<evidence type="ECO:0000313" key="1">
    <source>
        <dbReference type="EMBL" id="MFC0309271.1"/>
    </source>
</evidence>
<evidence type="ECO:0008006" key="3">
    <source>
        <dbReference type="Google" id="ProtNLM"/>
    </source>
</evidence>